<accession>A0AAV4HBF6</accession>
<keyword evidence="1" id="KW-0067">ATP-binding</keyword>
<sequence>VVVVDEPTTGVDEHSCLHLERLLQQKKGTTLVCTSSARLALKLATRIVLIAGGQVLFDGTGQELKDKFAALKAKPSVHNKMDITVRGSMAEWLARRTRDLEVVGSIPDQAMLQLPWESNLP</sequence>
<evidence type="ECO:0000313" key="1">
    <source>
        <dbReference type="EMBL" id="GFR95482.1"/>
    </source>
</evidence>
<organism evidence="1 2">
    <name type="scientific">Elysia marginata</name>
    <dbReference type="NCBI Taxonomy" id="1093978"/>
    <lineage>
        <taxon>Eukaryota</taxon>
        <taxon>Metazoa</taxon>
        <taxon>Spiralia</taxon>
        <taxon>Lophotrochozoa</taxon>
        <taxon>Mollusca</taxon>
        <taxon>Gastropoda</taxon>
        <taxon>Heterobranchia</taxon>
        <taxon>Euthyneura</taxon>
        <taxon>Panpulmonata</taxon>
        <taxon>Sacoglossa</taxon>
        <taxon>Placobranchoidea</taxon>
        <taxon>Plakobranchidae</taxon>
        <taxon>Elysia</taxon>
    </lineage>
</organism>
<reference evidence="1 2" key="1">
    <citation type="journal article" date="2021" name="Elife">
        <title>Chloroplast acquisition without the gene transfer in kleptoplastic sea slugs, Plakobranchus ocellatus.</title>
        <authorList>
            <person name="Maeda T."/>
            <person name="Takahashi S."/>
            <person name="Yoshida T."/>
            <person name="Shimamura S."/>
            <person name="Takaki Y."/>
            <person name="Nagai Y."/>
            <person name="Toyoda A."/>
            <person name="Suzuki Y."/>
            <person name="Arimoto A."/>
            <person name="Ishii H."/>
            <person name="Satoh N."/>
            <person name="Nishiyama T."/>
            <person name="Hasebe M."/>
            <person name="Maruyama T."/>
            <person name="Minagawa J."/>
            <person name="Obokata J."/>
            <person name="Shigenobu S."/>
        </authorList>
    </citation>
    <scope>NUCLEOTIDE SEQUENCE [LARGE SCALE GENOMIC DNA]</scope>
</reference>
<evidence type="ECO:0000313" key="2">
    <source>
        <dbReference type="Proteomes" id="UP000762676"/>
    </source>
</evidence>
<name>A0AAV4HBF6_9GAST</name>
<keyword evidence="1" id="KW-0547">Nucleotide-binding</keyword>
<protein>
    <submittedName>
        <fullName evidence="1">ABC transporter ATP-binding protein</fullName>
    </submittedName>
</protein>
<proteinExistence type="predicted"/>
<dbReference type="Gene3D" id="3.40.50.300">
    <property type="entry name" value="P-loop containing nucleotide triphosphate hydrolases"/>
    <property type="match status" value="1"/>
</dbReference>
<dbReference type="AlphaFoldDB" id="A0AAV4HBF6"/>
<feature type="non-terminal residue" evidence="1">
    <location>
        <position position="1"/>
    </location>
</feature>
<gene>
    <name evidence="1" type="ORF">ElyMa_006274400</name>
</gene>
<comment type="caution">
    <text evidence="1">The sequence shown here is derived from an EMBL/GenBank/DDBJ whole genome shotgun (WGS) entry which is preliminary data.</text>
</comment>
<dbReference type="InterPro" id="IPR027417">
    <property type="entry name" value="P-loop_NTPase"/>
</dbReference>
<dbReference type="GO" id="GO:0005524">
    <property type="term" value="F:ATP binding"/>
    <property type="evidence" value="ECO:0007669"/>
    <property type="project" value="UniProtKB-KW"/>
</dbReference>
<dbReference type="Proteomes" id="UP000762676">
    <property type="component" value="Unassembled WGS sequence"/>
</dbReference>
<dbReference type="SUPFAM" id="SSF52540">
    <property type="entry name" value="P-loop containing nucleoside triphosphate hydrolases"/>
    <property type="match status" value="1"/>
</dbReference>
<dbReference type="EMBL" id="BMAT01012612">
    <property type="protein sequence ID" value="GFR95482.1"/>
    <property type="molecule type" value="Genomic_DNA"/>
</dbReference>
<keyword evidence="2" id="KW-1185">Reference proteome</keyword>